<protein>
    <submittedName>
        <fullName evidence="1">Uncharacterized protein</fullName>
    </submittedName>
</protein>
<dbReference type="Proteomes" id="UP000234345">
    <property type="component" value="Unassembled WGS sequence"/>
</dbReference>
<accession>A0A7Z7J2K6</accession>
<evidence type="ECO:0000313" key="1">
    <source>
        <dbReference type="EMBL" id="SOO26157.1"/>
    </source>
</evidence>
<proteinExistence type="predicted"/>
<comment type="caution">
    <text evidence="1">The sequence shown here is derived from an EMBL/GenBank/DDBJ whole genome shotgun (WGS) entry which is preliminary data.</text>
</comment>
<dbReference type="AlphaFoldDB" id="A0A7Z7J2K6"/>
<gene>
    <name evidence="1" type="ORF">XFF6991_530006</name>
</gene>
<name>A0A7Z7J2K6_XANCH</name>
<evidence type="ECO:0000313" key="2">
    <source>
        <dbReference type="Proteomes" id="UP000234345"/>
    </source>
</evidence>
<reference evidence="1 2" key="1">
    <citation type="submission" date="2017-10" db="EMBL/GenBank/DDBJ databases">
        <authorList>
            <person name="Regsiter A."/>
            <person name="William W."/>
        </authorList>
    </citation>
    <scope>NUCLEOTIDE SEQUENCE [LARGE SCALE GENOMIC DNA]</scope>
    <source>
        <strain evidence="1 2">CFBP6991</strain>
    </source>
</reference>
<dbReference type="EMBL" id="OCZC01000081">
    <property type="protein sequence ID" value="SOO26157.1"/>
    <property type="molecule type" value="Genomic_DNA"/>
</dbReference>
<organism evidence="1 2">
    <name type="scientific">Xanthomonas campestris pv. phaseoli</name>
    <dbReference type="NCBI Taxonomy" id="317013"/>
    <lineage>
        <taxon>Bacteria</taxon>
        <taxon>Pseudomonadati</taxon>
        <taxon>Pseudomonadota</taxon>
        <taxon>Gammaproteobacteria</taxon>
        <taxon>Lysobacterales</taxon>
        <taxon>Lysobacteraceae</taxon>
        <taxon>Xanthomonas</taxon>
    </lineage>
</organism>
<sequence length="59" mass="6183">MPPSAKSEISIHAHRVADAAAGTGATAPPDVGRRLGLQHAGMHREEMHQVRPGRAPAIL</sequence>